<protein>
    <recommendedName>
        <fullName evidence="4">Proteasome subunit beta</fullName>
    </recommendedName>
</protein>
<sequence length="193" mass="21513">METLISLTGKDYVLTASDMTAARSILVFKVNEDKTRDLSPHITMAFCGESGDTVQFAEFIQKNIRLYAIRNNFELSPKAAANYVRTQLAESLRSRSPYAVNVLIAGFDEHEGPELYWLDYLGTLCKIPFGAHGFASNFVLSTLDNAYLPDMDLEQGIALLKSAIKVVQQRMLISQPNFQIKLVNKDGVSVIDI</sequence>
<dbReference type="GO" id="GO:0005737">
    <property type="term" value="C:cytoplasm"/>
    <property type="evidence" value="ECO:0007669"/>
    <property type="project" value="UniProtKB-SubCell"/>
</dbReference>
<accession>A0A058ZGQ3</accession>
<dbReference type="RefSeq" id="XP_009492847.1">
    <property type="nucleotide sequence ID" value="XM_009494572.1"/>
</dbReference>
<dbReference type="PROSITE" id="PS00854">
    <property type="entry name" value="PROTEASOME_BETA_1"/>
    <property type="match status" value="1"/>
</dbReference>
<dbReference type="OrthoDB" id="268428at2759"/>
<dbReference type="PROSITE" id="PS51476">
    <property type="entry name" value="PROTEASOME_BETA_2"/>
    <property type="match status" value="1"/>
</dbReference>
<evidence type="ECO:0000256" key="1">
    <source>
        <dbReference type="ARBA" id="ARBA00022490"/>
    </source>
</evidence>
<keyword evidence="2 4" id="KW-0647">Proteasome</keyword>
<dbReference type="InterPro" id="IPR016050">
    <property type="entry name" value="Proteasome_bsu_CS"/>
</dbReference>
<comment type="subcellular location">
    <subcellularLocation>
        <location evidence="4">Cytoplasm</location>
    </subcellularLocation>
    <subcellularLocation>
        <location evidence="4">Nucleus</location>
    </subcellularLocation>
</comment>
<dbReference type="GO" id="GO:0005839">
    <property type="term" value="C:proteasome core complex"/>
    <property type="evidence" value="ECO:0007669"/>
    <property type="project" value="InterPro"/>
</dbReference>
<keyword evidence="1 4" id="KW-0963">Cytoplasm</keyword>
<dbReference type="GeneID" id="20525417"/>
<comment type="subunit">
    <text evidence="4">Component of the proteasome complex.</text>
</comment>
<dbReference type="GO" id="GO:0010498">
    <property type="term" value="P:proteasomal protein catabolic process"/>
    <property type="evidence" value="ECO:0007669"/>
    <property type="project" value="InterPro"/>
</dbReference>
<dbReference type="AlphaFoldDB" id="A0A058ZGQ3"/>
<organism evidence="5">
    <name type="scientific">Fonticula alba</name>
    <name type="common">Slime mold</name>
    <dbReference type="NCBI Taxonomy" id="691883"/>
    <lineage>
        <taxon>Eukaryota</taxon>
        <taxon>Rotosphaerida</taxon>
        <taxon>Fonticulaceae</taxon>
        <taxon>Fonticula</taxon>
    </lineage>
</organism>
<dbReference type="Gene3D" id="3.60.20.10">
    <property type="entry name" value="Glutamine Phosphoribosylpyrophosphate, subunit 1, domain 1"/>
    <property type="match status" value="1"/>
</dbReference>
<dbReference type="Pfam" id="PF00227">
    <property type="entry name" value="Proteasome"/>
    <property type="match status" value="1"/>
</dbReference>
<dbReference type="GO" id="GO:0005634">
    <property type="term" value="C:nucleus"/>
    <property type="evidence" value="ECO:0007669"/>
    <property type="project" value="UniProtKB-SubCell"/>
</dbReference>
<dbReference type="FunFam" id="3.60.20.10:FF:000008">
    <property type="entry name" value="Proteasome subunit beta type-4"/>
    <property type="match status" value="1"/>
</dbReference>
<dbReference type="PANTHER" id="PTHR32194">
    <property type="entry name" value="METALLOPROTEASE TLDD"/>
    <property type="match status" value="1"/>
</dbReference>
<name>A0A058ZGQ3_FONAL</name>
<dbReference type="STRING" id="691883.A0A058ZGQ3"/>
<dbReference type="PANTHER" id="PTHR32194:SF2">
    <property type="entry name" value="PROTEASOME SUBUNIT BETA TYPE-1"/>
    <property type="match status" value="1"/>
</dbReference>
<dbReference type="InterPro" id="IPR035206">
    <property type="entry name" value="Proteasome_beta2"/>
</dbReference>
<reference evidence="5" key="1">
    <citation type="submission" date="2013-04" db="EMBL/GenBank/DDBJ databases">
        <title>The Genome Sequence of Fonticula alba ATCC 38817.</title>
        <authorList>
            <consortium name="The Broad Institute Genomics Platform"/>
            <person name="Russ C."/>
            <person name="Cuomo C."/>
            <person name="Burger G."/>
            <person name="Gray M.W."/>
            <person name="Holland P.W.H."/>
            <person name="King N."/>
            <person name="Lang F.B.F."/>
            <person name="Roger A.J."/>
            <person name="Ruiz-Trillo I."/>
            <person name="Brown M."/>
            <person name="Walker B."/>
            <person name="Young S."/>
            <person name="Zeng Q."/>
            <person name="Gargeya S."/>
            <person name="Fitzgerald M."/>
            <person name="Haas B."/>
            <person name="Abouelleil A."/>
            <person name="Allen A.W."/>
            <person name="Alvarado L."/>
            <person name="Arachchi H.M."/>
            <person name="Berlin A.M."/>
            <person name="Chapman S.B."/>
            <person name="Gainer-Dewar J."/>
            <person name="Goldberg J."/>
            <person name="Griggs A."/>
            <person name="Gujja S."/>
            <person name="Hansen M."/>
            <person name="Howarth C."/>
            <person name="Imamovic A."/>
            <person name="Ireland A."/>
            <person name="Larimer J."/>
            <person name="McCowan C."/>
            <person name="Murphy C."/>
            <person name="Pearson M."/>
            <person name="Poon T.W."/>
            <person name="Priest M."/>
            <person name="Roberts A."/>
            <person name="Saif S."/>
            <person name="Shea T."/>
            <person name="Sisk P."/>
            <person name="Sykes S."/>
            <person name="Wortman J."/>
            <person name="Nusbaum C."/>
            <person name="Birren B."/>
        </authorList>
    </citation>
    <scope>NUCLEOTIDE SEQUENCE [LARGE SCALE GENOMIC DNA]</scope>
    <source>
        <strain evidence="5">ATCC 38817</strain>
    </source>
</reference>
<evidence type="ECO:0000313" key="5">
    <source>
        <dbReference type="EMBL" id="KCV73146.1"/>
    </source>
</evidence>
<dbReference type="InterPro" id="IPR001353">
    <property type="entry name" value="Proteasome_sua/b"/>
</dbReference>
<dbReference type="InterPro" id="IPR023333">
    <property type="entry name" value="Proteasome_suB-type"/>
</dbReference>
<dbReference type="SUPFAM" id="SSF56235">
    <property type="entry name" value="N-terminal nucleophile aminohydrolases (Ntn hydrolases)"/>
    <property type="match status" value="1"/>
</dbReference>
<comment type="function">
    <text evidence="4">Component of the proteasome, a multicatalytic proteinase complex which is characterized by its ability to cleave peptides with Arg, Phe, Tyr, Leu, and Glu adjacent to the leaving group at neutral or slightly basic pH. The proteasome has an ATP-dependent proteolytic activity.</text>
</comment>
<dbReference type="OMA" id="MKRDHDK"/>
<comment type="similarity">
    <text evidence="4">Belongs to the peptidase T1B family.</text>
</comment>
<evidence type="ECO:0000313" key="6">
    <source>
        <dbReference type="Proteomes" id="UP000030693"/>
    </source>
</evidence>
<keyword evidence="6" id="KW-1185">Reference proteome</keyword>
<proteinExistence type="inferred from homology"/>
<dbReference type="eggNOG" id="KOG0177">
    <property type="taxonomic scope" value="Eukaryota"/>
</dbReference>
<gene>
    <name evidence="5" type="ORF">H696_00692</name>
</gene>
<dbReference type="EMBL" id="KB932201">
    <property type="protein sequence ID" value="KCV73146.1"/>
    <property type="molecule type" value="Genomic_DNA"/>
</dbReference>
<dbReference type="Proteomes" id="UP000030693">
    <property type="component" value="Unassembled WGS sequence"/>
</dbReference>
<keyword evidence="3 4" id="KW-0539">Nucleus</keyword>
<dbReference type="InterPro" id="IPR029055">
    <property type="entry name" value="Ntn_hydrolases_N"/>
</dbReference>
<evidence type="ECO:0000256" key="3">
    <source>
        <dbReference type="ARBA" id="ARBA00023242"/>
    </source>
</evidence>
<evidence type="ECO:0000256" key="2">
    <source>
        <dbReference type="ARBA" id="ARBA00022942"/>
    </source>
</evidence>
<dbReference type="CDD" id="cd03758">
    <property type="entry name" value="proteasome_beta_type_2"/>
    <property type="match status" value="1"/>
</dbReference>
<evidence type="ECO:0000256" key="4">
    <source>
        <dbReference type="RuleBase" id="RU004203"/>
    </source>
</evidence>